<dbReference type="CDD" id="cd12797">
    <property type="entry name" value="M23_peptidase"/>
    <property type="match status" value="1"/>
</dbReference>
<feature type="transmembrane region" description="Helical" evidence="3">
    <location>
        <begin position="50"/>
        <end position="71"/>
    </location>
</feature>
<protein>
    <submittedName>
        <fullName evidence="6">Peptidoglycan DD-metalloendopeptidase family protein</fullName>
    </submittedName>
</protein>
<name>A0ABV3YZT8_9PROT</name>
<keyword evidence="2" id="KW-0175">Coiled coil</keyword>
<dbReference type="RefSeq" id="WP_369311739.1">
    <property type="nucleotide sequence ID" value="NZ_JBEHZE010000001.1"/>
</dbReference>
<dbReference type="PANTHER" id="PTHR21666:SF289">
    <property type="entry name" value="L-ALA--D-GLU ENDOPEPTIDASE"/>
    <property type="match status" value="1"/>
</dbReference>
<comment type="caution">
    <text evidence="6">The sequence shown here is derived from an EMBL/GenBank/DDBJ whole genome shotgun (WGS) entry which is preliminary data.</text>
</comment>
<feature type="domain" description="M23ase beta-sheet core" evidence="4">
    <location>
        <begin position="379"/>
        <end position="477"/>
    </location>
</feature>
<dbReference type="EMBL" id="JBEHZE010000001">
    <property type="protein sequence ID" value="MEX6632046.1"/>
    <property type="molecule type" value="Genomic_DNA"/>
</dbReference>
<evidence type="ECO:0000256" key="1">
    <source>
        <dbReference type="ARBA" id="ARBA00022729"/>
    </source>
</evidence>
<dbReference type="InterPro" id="IPR011055">
    <property type="entry name" value="Dup_hybrid_motif"/>
</dbReference>
<keyword evidence="1" id="KW-0732">Signal</keyword>
<evidence type="ECO:0000256" key="2">
    <source>
        <dbReference type="SAM" id="Coils"/>
    </source>
</evidence>
<feature type="domain" description="Peptidase M56" evidence="5">
    <location>
        <begin position="46"/>
        <end position="274"/>
    </location>
</feature>
<dbReference type="CDD" id="cd07341">
    <property type="entry name" value="M56_BlaR1_MecR1_like"/>
    <property type="match status" value="1"/>
</dbReference>
<dbReference type="Pfam" id="PF05569">
    <property type="entry name" value="Peptidase_M56"/>
    <property type="match status" value="1"/>
</dbReference>
<evidence type="ECO:0000256" key="3">
    <source>
        <dbReference type="SAM" id="Phobius"/>
    </source>
</evidence>
<organism evidence="6 7">
    <name type="scientific">Hyphococcus lacteus</name>
    <dbReference type="NCBI Taxonomy" id="3143536"/>
    <lineage>
        <taxon>Bacteria</taxon>
        <taxon>Pseudomonadati</taxon>
        <taxon>Pseudomonadota</taxon>
        <taxon>Alphaproteobacteria</taxon>
        <taxon>Parvularculales</taxon>
        <taxon>Parvularculaceae</taxon>
        <taxon>Hyphococcus</taxon>
    </lineage>
</organism>
<reference evidence="6 7" key="1">
    <citation type="submission" date="2024-05" db="EMBL/GenBank/DDBJ databases">
        <title>Three bacterial strains, DH-69, EH-24, and ECK-19 isolated from coastal sediments.</title>
        <authorList>
            <person name="Ye Y.-Q."/>
            <person name="Du Z.-J."/>
        </authorList>
    </citation>
    <scope>NUCLEOTIDE SEQUENCE [LARGE SCALE GENOMIC DNA]</scope>
    <source>
        <strain evidence="6 7">ECK-19</strain>
    </source>
</reference>
<sequence length="723" mass="79196">MNAMIEPFFLCLLASMIWAPIVFLGASYLAKHQERLTGKSAMGGTIWPTALVIAALPVLLAPIAASFGISMRAGSPLPPMMELANIAVRPTTGTEAFVAEAPTTVSLADILRMSAVLYFYGFVMVITLAAIRHVWFSYRLNFALSLDEPQLETALEMWRVRIGVSQHPRYVFSHIVSSVCVYGVFRPVVVLPYNLLDRVSIKDAALMGAHEMAHIKRGDVALFALCSVAKAVFWFNPFMHRICAQANLAAEQGADALVLSAGVDRHQYANCFVQGLRLAAGARSGFAGELIPSFTPFDKQSRRARLDAILSGGTSQALLSTPSKIALIGSAIFAAGIAVAQATIAVAPPPARVALPVTPVNGEITISFGETNDGKKLAYHEGVDIRAKRGTPVLAAGDGKVIDATDLYRGGKSWGKVVVIDHGHGLVTRYAHLDSYKINKGDRVAAGDVIANVGSTGNATGPHLHFEVIENGTNVDPSRVIIPDAPRPLSTEPPLRAPRAVAIVPAASSPSSKPALAPAAPEAAKNAHALDNKLAQIEHKLRNQFSNFDAFQDFNKIEFSFDSFQGAKDVTALIDDQRKQFQKLAKTNNALPTFQFNAVDLTEAEIEAIRQEGEQAWEDAQREIEAARDEIEAEFRHEFSDVDHEQFEREWSRTAKREIERAKQEISVAFAEAERERQQEIILREEEMLDIREDALRDAKADLEQELRDIKRRRKELLAENKR</sequence>
<dbReference type="PANTHER" id="PTHR21666">
    <property type="entry name" value="PEPTIDASE-RELATED"/>
    <property type="match status" value="1"/>
</dbReference>
<dbReference type="Gene3D" id="2.70.70.10">
    <property type="entry name" value="Glucose Permease (Domain IIA)"/>
    <property type="match status" value="1"/>
</dbReference>
<dbReference type="InterPro" id="IPR050570">
    <property type="entry name" value="Cell_wall_metabolism_enzyme"/>
</dbReference>
<gene>
    <name evidence="6" type="ORF">ABFZ84_00655</name>
</gene>
<evidence type="ECO:0000259" key="5">
    <source>
        <dbReference type="Pfam" id="PF05569"/>
    </source>
</evidence>
<dbReference type="InterPro" id="IPR008756">
    <property type="entry name" value="Peptidase_M56"/>
</dbReference>
<evidence type="ECO:0000259" key="4">
    <source>
        <dbReference type="Pfam" id="PF01551"/>
    </source>
</evidence>
<feature type="transmembrane region" description="Helical" evidence="3">
    <location>
        <begin position="7"/>
        <end position="30"/>
    </location>
</feature>
<accession>A0ABV3YZT8</accession>
<dbReference type="Proteomes" id="UP001560685">
    <property type="component" value="Unassembled WGS sequence"/>
</dbReference>
<dbReference type="Pfam" id="PF01551">
    <property type="entry name" value="Peptidase_M23"/>
    <property type="match status" value="1"/>
</dbReference>
<proteinExistence type="predicted"/>
<feature type="coiled-coil region" evidence="2">
    <location>
        <begin position="610"/>
        <end position="720"/>
    </location>
</feature>
<dbReference type="SUPFAM" id="SSF51261">
    <property type="entry name" value="Duplicated hybrid motif"/>
    <property type="match status" value="1"/>
</dbReference>
<feature type="transmembrane region" description="Helical" evidence="3">
    <location>
        <begin position="115"/>
        <end position="135"/>
    </location>
</feature>
<evidence type="ECO:0000313" key="7">
    <source>
        <dbReference type="Proteomes" id="UP001560685"/>
    </source>
</evidence>
<keyword evidence="3" id="KW-0472">Membrane</keyword>
<keyword evidence="3" id="KW-1133">Transmembrane helix</keyword>
<keyword evidence="7" id="KW-1185">Reference proteome</keyword>
<keyword evidence="3" id="KW-0812">Transmembrane</keyword>
<dbReference type="InterPro" id="IPR016047">
    <property type="entry name" value="M23ase_b-sheet_dom"/>
</dbReference>
<evidence type="ECO:0000313" key="6">
    <source>
        <dbReference type="EMBL" id="MEX6632046.1"/>
    </source>
</evidence>